<dbReference type="AlphaFoldDB" id="A0A319DEJ2"/>
<dbReference type="SUPFAM" id="SSF48264">
    <property type="entry name" value="Cytochrome P450"/>
    <property type="match status" value="1"/>
</dbReference>
<dbReference type="CDD" id="cd11062">
    <property type="entry name" value="CYP58-like"/>
    <property type="match status" value="1"/>
</dbReference>
<evidence type="ECO:0000256" key="7">
    <source>
        <dbReference type="PIRSR" id="PIRSR602401-1"/>
    </source>
</evidence>
<dbReference type="PRINTS" id="PR00463">
    <property type="entry name" value="EP450I"/>
</dbReference>
<dbReference type="GO" id="GO:0004497">
    <property type="term" value="F:monooxygenase activity"/>
    <property type="evidence" value="ECO:0007669"/>
    <property type="project" value="UniProtKB-KW"/>
</dbReference>
<dbReference type="InterPro" id="IPR002401">
    <property type="entry name" value="Cyt_P450_E_grp-I"/>
</dbReference>
<evidence type="ECO:0000313" key="10">
    <source>
        <dbReference type="Proteomes" id="UP000248340"/>
    </source>
</evidence>
<evidence type="ECO:0000256" key="8">
    <source>
        <dbReference type="RuleBase" id="RU000461"/>
    </source>
</evidence>
<reference evidence="9 10" key="1">
    <citation type="submission" date="2016-12" db="EMBL/GenBank/DDBJ databases">
        <title>The genomes of Aspergillus section Nigri reveals drivers in fungal speciation.</title>
        <authorList>
            <consortium name="DOE Joint Genome Institute"/>
            <person name="Vesth T.C."/>
            <person name="Nybo J."/>
            <person name="Theobald S."/>
            <person name="Brandl J."/>
            <person name="Frisvad J.C."/>
            <person name="Nielsen K.F."/>
            <person name="Lyhne E.K."/>
            <person name="Kogle M.E."/>
            <person name="Kuo A."/>
            <person name="Riley R."/>
            <person name="Clum A."/>
            <person name="Nolan M."/>
            <person name="Lipzen A."/>
            <person name="Salamov A."/>
            <person name="Henrissat B."/>
            <person name="Wiebenga A."/>
            <person name="De Vries R.P."/>
            <person name="Grigoriev I.V."/>
            <person name="Mortensen U.H."/>
            <person name="Andersen M.R."/>
            <person name="Baker S.E."/>
        </authorList>
    </citation>
    <scope>NUCLEOTIDE SEQUENCE [LARGE SCALE GENOMIC DNA]</scope>
    <source>
        <strain evidence="9 10">CBS 121591</strain>
    </source>
</reference>
<keyword evidence="10" id="KW-1185">Reference proteome</keyword>
<gene>
    <name evidence="9" type="ORF">BO82DRAFT_343034</name>
</gene>
<accession>A0A319DEJ2</accession>
<dbReference type="PROSITE" id="PS00086">
    <property type="entry name" value="CYTOCHROME_P450"/>
    <property type="match status" value="1"/>
</dbReference>
<dbReference type="RefSeq" id="XP_025488432.1">
    <property type="nucleotide sequence ID" value="XM_025633605.1"/>
</dbReference>
<dbReference type="EMBL" id="KZ821731">
    <property type="protein sequence ID" value="PYH78232.1"/>
    <property type="molecule type" value="Genomic_DNA"/>
</dbReference>
<keyword evidence="7 8" id="KW-0349">Heme</keyword>
<dbReference type="STRING" id="1448315.A0A319DEJ2"/>
<dbReference type="InterPro" id="IPR001128">
    <property type="entry name" value="Cyt_P450"/>
</dbReference>
<keyword evidence="6 8" id="KW-0503">Monooxygenase</keyword>
<evidence type="ECO:0000256" key="1">
    <source>
        <dbReference type="ARBA" id="ARBA00001971"/>
    </source>
</evidence>
<dbReference type="Gene3D" id="1.10.630.10">
    <property type="entry name" value="Cytochrome P450"/>
    <property type="match status" value="1"/>
</dbReference>
<dbReference type="GO" id="GO:0016705">
    <property type="term" value="F:oxidoreductase activity, acting on paired donors, with incorporation or reduction of molecular oxygen"/>
    <property type="evidence" value="ECO:0007669"/>
    <property type="project" value="InterPro"/>
</dbReference>
<dbReference type="PRINTS" id="PR00385">
    <property type="entry name" value="P450"/>
</dbReference>
<organism evidence="9 10">
    <name type="scientific">Aspergillus uvarum CBS 121591</name>
    <dbReference type="NCBI Taxonomy" id="1448315"/>
    <lineage>
        <taxon>Eukaryota</taxon>
        <taxon>Fungi</taxon>
        <taxon>Dikarya</taxon>
        <taxon>Ascomycota</taxon>
        <taxon>Pezizomycotina</taxon>
        <taxon>Eurotiomycetes</taxon>
        <taxon>Eurotiomycetidae</taxon>
        <taxon>Eurotiales</taxon>
        <taxon>Aspergillaceae</taxon>
        <taxon>Aspergillus</taxon>
        <taxon>Aspergillus subgen. Circumdati</taxon>
    </lineage>
</organism>
<dbReference type="InterPro" id="IPR050121">
    <property type="entry name" value="Cytochrome_P450_monoxygenase"/>
</dbReference>
<dbReference type="GO" id="GO:0005506">
    <property type="term" value="F:iron ion binding"/>
    <property type="evidence" value="ECO:0007669"/>
    <property type="project" value="InterPro"/>
</dbReference>
<comment type="cofactor">
    <cofactor evidence="1 7">
        <name>heme</name>
        <dbReference type="ChEBI" id="CHEBI:30413"/>
    </cofactor>
</comment>
<name>A0A319DEJ2_9EURO</name>
<dbReference type="PANTHER" id="PTHR24305:SF147">
    <property type="entry name" value="P450, PUTATIVE (EUROFUNG)-RELATED"/>
    <property type="match status" value="1"/>
</dbReference>
<keyword evidence="4 8" id="KW-0560">Oxidoreductase</keyword>
<sequence length="522" mass="59312">MLPVSSTVFSSTGLLYLIGIWVASRLVRALYNVSPFHPLSHIPGPKLAAATFLYEAWFDLIRRGRFTHEIRRLHEIYGPVVRINPEELHFNDPNFIDEVYSTGGRTRNKQVHHVTFATGPTAESMFATIDHKHHRIRRGAMNKFFSRAQIARLEPEIKRLTDQLCDKIIRLGTKDHEPLDITTAYSCFTADVISGYCFGESFGFVEQDGWEPNFRDAVVGLLETIFLFRFIPVTKLMVPLVPFLWRWLPRSLQVYMDESTEKMPARVRQARKEFETGTIPSRPTIFHALLTSSLPEAERTDYRLTGDGLSLNTAGTETTAWTLTVATYYLLSQPETLARLVEELQAADATNRTWNELEKLPYLSAVIAEALRLSYGVSPRSPRIAPNEHLIYRGRFQGREIVYDIPPGTPVGMSNAINHHNEDVFPESHSFRVERWLEADEAERRRLETSLTSFSRGSRSCVGINLAYCNLYVAMAALAVRVLPRTQLYQTTVEDVAYDHDVFVGVPKRDSKGVRVVVSSSS</sequence>
<dbReference type="InterPro" id="IPR017972">
    <property type="entry name" value="Cyt_P450_CS"/>
</dbReference>
<comment type="similarity">
    <text evidence="2 8">Belongs to the cytochrome P450 family.</text>
</comment>
<feature type="binding site" description="axial binding residue" evidence="7">
    <location>
        <position position="461"/>
    </location>
    <ligand>
        <name>heme</name>
        <dbReference type="ChEBI" id="CHEBI:30413"/>
    </ligand>
    <ligandPart>
        <name>Fe</name>
        <dbReference type="ChEBI" id="CHEBI:18248"/>
    </ligandPart>
</feature>
<evidence type="ECO:0000313" key="9">
    <source>
        <dbReference type="EMBL" id="PYH78232.1"/>
    </source>
</evidence>
<dbReference type="GO" id="GO:0020037">
    <property type="term" value="F:heme binding"/>
    <property type="evidence" value="ECO:0007669"/>
    <property type="project" value="InterPro"/>
</dbReference>
<dbReference type="VEuPathDB" id="FungiDB:BO82DRAFT_343034"/>
<dbReference type="OrthoDB" id="3945418at2759"/>
<evidence type="ECO:0000256" key="3">
    <source>
        <dbReference type="ARBA" id="ARBA00022723"/>
    </source>
</evidence>
<dbReference type="GeneID" id="37136346"/>
<dbReference type="Pfam" id="PF00067">
    <property type="entry name" value="p450"/>
    <property type="match status" value="1"/>
</dbReference>
<evidence type="ECO:0000256" key="5">
    <source>
        <dbReference type="ARBA" id="ARBA00023004"/>
    </source>
</evidence>
<proteinExistence type="inferred from homology"/>
<protein>
    <submittedName>
        <fullName evidence="9">Putative cytochrome P450</fullName>
    </submittedName>
</protein>
<evidence type="ECO:0000256" key="4">
    <source>
        <dbReference type="ARBA" id="ARBA00023002"/>
    </source>
</evidence>
<dbReference type="InterPro" id="IPR036396">
    <property type="entry name" value="Cyt_P450_sf"/>
</dbReference>
<dbReference type="PANTHER" id="PTHR24305">
    <property type="entry name" value="CYTOCHROME P450"/>
    <property type="match status" value="1"/>
</dbReference>
<dbReference type="Proteomes" id="UP000248340">
    <property type="component" value="Unassembled WGS sequence"/>
</dbReference>
<evidence type="ECO:0000256" key="2">
    <source>
        <dbReference type="ARBA" id="ARBA00010617"/>
    </source>
</evidence>
<keyword evidence="3 7" id="KW-0479">Metal-binding</keyword>
<evidence type="ECO:0000256" key="6">
    <source>
        <dbReference type="ARBA" id="ARBA00023033"/>
    </source>
</evidence>
<keyword evidence="5 7" id="KW-0408">Iron</keyword>